<evidence type="ECO:0000256" key="1">
    <source>
        <dbReference type="ARBA" id="ARBA00022741"/>
    </source>
</evidence>
<evidence type="ECO:0000256" key="3">
    <source>
        <dbReference type="ARBA" id="ARBA00023186"/>
    </source>
</evidence>
<dbReference type="Pfam" id="PF07683">
    <property type="entry name" value="CobW_C"/>
    <property type="match status" value="1"/>
</dbReference>
<comment type="function">
    <text evidence="5">Zinc chaperone that directly transfers zinc cofactor to target proteins, thereby activating them. Zinc is transferred from the CXCC motif in the GTPase domain to the zinc binding site in target proteins in a process requiring GTP hydrolysis.</text>
</comment>
<dbReference type="AlphaFoldDB" id="K7ARQ5"/>
<dbReference type="Gene3D" id="3.30.1220.10">
    <property type="entry name" value="CobW-like, C-terminal domain"/>
    <property type="match status" value="1"/>
</dbReference>
<dbReference type="RefSeq" id="WP_007638366.1">
    <property type="nucleotide sequence ID" value="NC_020514.1"/>
</dbReference>
<dbReference type="InterPro" id="IPR036627">
    <property type="entry name" value="CobW-likC_sf"/>
</dbReference>
<dbReference type="GO" id="GO:0016787">
    <property type="term" value="F:hydrolase activity"/>
    <property type="evidence" value="ECO:0007669"/>
    <property type="project" value="UniProtKB-KW"/>
</dbReference>
<dbReference type="GO" id="GO:0000166">
    <property type="term" value="F:nucleotide binding"/>
    <property type="evidence" value="ECO:0007669"/>
    <property type="project" value="UniProtKB-KW"/>
</dbReference>
<dbReference type="OrthoDB" id="9808822at2"/>
<evidence type="ECO:0000256" key="2">
    <source>
        <dbReference type="ARBA" id="ARBA00022801"/>
    </source>
</evidence>
<sequence length="448" mass="50301">MPTKTPVTVLTGFLGSGKTTLLNRILSEDHGLRIAVIENEFGEIGIDQDLVINADEEIFEMNNGCICCTVRGDLIRILGDLAQRKDKFDLVILETTGLADPGPVAQTFFVDEATREQYELDGIITLVDAKHVHTHLDDNTDEVMAQVAFADRIIINKADLITQDEMSALRRRLYDVNQMAGFYSATMADAPIAELLNIGGFNLQHAIEMKPSFLEPEYPFEWGGIWRLPAGHYRFQFENGPDPDMSFLMANVSDVSEAAVLALAETVFVEFSKATVPLMHGQTMSDVGTCYRLQLEGQEFYEFNFEIESNKEIAIFSQHTPEEFELKLLSQDDTEYTPIAEHYFNAEHEHDDAVSSVSVELPGLFDSDKINAWLSAFLEIKGIDIYRMKGVLGVQGESLRFVFQGVHMMFGSQPGEPWGDEPPVNRIVFIGKDLDEQFIRHSLEGCLH</sequence>
<dbReference type="InterPro" id="IPR011629">
    <property type="entry name" value="CobW-like_C"/>
</dbReference>
<dbReference type="PANTHER" id="PTHR13748">
    <property type="entry name" value="COBW-RELATED"/>
    <property type="match status" value="1"/>
</dbReference>
<dbReference type="EMBL" id="CP003837">
    <property type="protein sequence ID" value="AGH44380.1"/>
    <property type="molecule type" value="Genomic_DNA"/>
</dbReference>
<evidence type="ECO:0000313" key="9">
    <source>
        <dbReference type="Proteomes" id="UP000011864"/>
    </source>
</evidence>
<dbReference type="PANTHER" id="PTHR13748:SF62">
    <property type="entry name" value="COBW DOMAIN-CONTAINING PROTEIN"/>
    <property type="match status" value="1"/>
</dbReference>
<dbReference type="eggNOG" id="COG0523">
    <property type="taxonomic scope" value="Bacteria"/>
</dbReference>
<evidence type="ECO:0000313" key="8">
    <source>
        <dbReference type="EMBL" id="AGH44380.1"/>
    </source>
</evidence>
<keyword evidence="2" id="KW-0378">Hydrolase</keyword>
<dbReference type="CDD" id="cd03112">
    <property type="entry name" value="CobW-like"/>
    <property type="match status" value="1"/>
</dbReference>
<dbReference type="SUPFAM" id="SSF90002">
    <property type="entry name" value="Hypothetical protein YjiA, C-terminal domain"/>
    <property type="match status" value="1"/>
</dbReference>
<dbReference type="KEGG" id="gps:C427_2271"/>
<dbReference type="PATRIC" id="fig|1129794.4.peg.2248"/>
<dbReference type="Proteomes" id="UP000011864">
    <property type="component" value="Chromosome"/>
</dbReference>
<dbReference type="SUPFAM" id="SSF52540">
    <property type="entry name" value="P-loop containing nucleoside triphosphate hydrolases"/>
    <property type="match status" value="1"/>
</dbReference>
<dbReference type="Pfam" id="PF02492">
    <property type="entry name" value="cobW"/>
    <property type="match status" value="1"/>
</dbReference>
<dbReference type="InterPro" id="IPR027417">
    <property type="entry name" value="P-loop_NTPase"/>
</dbReference>
<keyword evidence="9" id="KW-1185">Reference proteome</keyword>
<comment type="similarity">
    <text evidence="4">Belongs to the SIMIBI class G3E GTPase family. ZNG1 subfamily.</text>
</comment>
<dbReference type="Gene3D" id="3.40.50.300">
    <property type="entry name" value="P-loop containing nucleotide triphosphate hydrolases"/>
    <property type="match status" value="1"/>
</dbReference>
<gene>
    <name evidence="8" type="ORF">C427_2271</name>
</gene>
<organism evidence="8 9">
    <name type="scientific">Paraglaciecola psychrophila 170</name>
    <dbReference type="NCBI Taxonomy" id="1129794"/>
    <lineage>
        <taxon>Bacteria</taxon>
        <taxon>Pseudomonadati</taxon>
        <taxon>Pseudomonadota</taxon>
        <taxon>Gammaproteobacteria</taxon>
        <taxon>Alteromonadales</taxon>
        <taxon>Alteromonadaceae</taxon>
        <taxon>Paraglaciecola</taxon>
    </lineage>
</organism>
<evidence type="ECO:0000256" key="5">
    <source>
        <dbReference type="ARBA" id="ARBA00045658"/>
    </source>
</evidence>
<dbReference type="SMART" id="SM00833">
    <property type="entry name" value="CobW_C"/>
    <property type="match status" value="1"/>
</dbReference>
<protein>
    <recommendedName>
        <fullName evidence="7">CobW C-terminal domain-containing protein</fullName>
    </recommendedName>
</protein>
<keyword evidence="1" id="KW-0547">Nucleotide-binding</keyword>
<dbReference type="STRING" id="1129794.C427_2271"/>
<dbReference type="InterPro" id="IPR051316">
    <property type="entry name" value="Zinc-reg_GTPase_activator"/>
</dbReference>
<comment type="catalytic activity">
    <reaction evidence="6">
        <text>GTP + H2O = GDP + phosphate + H(+)</text>
        <dbReference type="Rhea" id="RHEA:19669"/>
        <dbReference type="ChEBI" id="CHEBI:15377"/>
        <dbReference type="ChEBI" id="CHEBI:15378"/>
        <dbReference type="ChEBI" id="CHEBI:37565"/>
        <dbReference type="ChEBI" id="CHEBI:43474"/>
        <dbReference type="ChEBI" id="CHEBI:58189"/>
    </reaction>
    <physiologicalReaction direction="left-to-right" evidence="6">
        <dbReference type="Rhea" id="RHEA:19670"/>
    </physiologicalReaction>
</comment>
<accession>K7ARQ5</accession>
<evidence type="ECO:0000256" key="6">
    <source>
        <dbReference type="ARBA" id="ARBA00049117"/>
    </source>
</evidence>
<dbReference type="InterPro" id="IPR003495">
    <property type="entry name" value="CobW/HypB/UreG_nucleotide-bd"/>
</dbReference>
<dbReference type="HOGENOM" id="CLU_017452_0_0_6"/>
<evidence type="ECO:0000259" key="7">
    <source>
        <dbReference type="SMART" id="SM00833"/>
    </source>
</evidence>
<evidence type="ECO:0000256" key="4">
    <source>
        <dbReference type="ARBA" id="ARBA00034320"/>
    </source>
</evidence>
<reference evidence="8 9" key="1">
    <citation type="journal article" date="2013" name="Genome Announc.">
        <title>Complete Genome Sequence of Glaciecola psychrophila Strain 170T.</title>
        <authorList>
            <person name="Yin J."/>
            <person name="Chen J."/>
            <person name="Liu G."/>
            <person name="Yu Y."/>
            <person name="Song L."/>
            <person name="Wang X."/>
            <person name="Qu X."/>
        </authorList>
    </citation>
    <scope>NUCLEOTIDE SEQUENCE [LARGE SCALE GENOMIC DNA]</scope>
    <source>
        <strain evidence="8 9">170</strain>
    </source>
</reference>
<proteinExistence type="inferred from homology"/>
<feature type="domain" description="CobW C-terminal" evidence="7">
    <location>
        <begin position="354"/>
        <end position="447"/>
    </location>
</feature>
<dbReference type="GO" id="GO:0005737">
    <property type="term" value="C:cytoplasm"/>
    <property type="evidence" value="ECO:0007669"/>
    <property type="project" value="TreeGrafter"/>
</dbReference>
<keyword evidence="3" id="KW-0143">Chaperone</keyword>
<name>K7ARQ5_9ALTE</name>